<dbReference type="EMBL" id="OKRC01000005">
    <property type="protein sequence ID" value="SPE21179.1"/>
    <property type="molecule type" value="Genomic_DNA"/>
</dbReference>
<dbReference type="InterPro" id="IPR027994">
    <property type="entry name" value="WxL_dom"/>
</dbReference>
<feature type="signal peptide" evidence="1">
    <location>
        <begin position="1"/>
        <end position="27"/>
    </location>
</feature>
<evidence type="ECO:0000259" key="2">
    <source>
        <dbReference type="Pfam" id="PF13731"/>
    </source>
</evidence>
<dbReference type="Proteomes" id="UP000239650">
    <property type="component" value="Unassembled WGS sequence"/>
</dbReference>
<dbReference type="EMBL" id="CP122959">
    <property type="protein sequence ID" value="WGI19790.1"/>
    <property type="molecule type" value="Genomic_DNA"/>
</dbReference>
<organism evidence="3 5">
    <name type="scientific">Latilactobacillus sakei</name>
    <name type="common">Lactobacillus sakei</name>
    <dbReference type="NCBI Taxonomy" id="1599"/>
    <lineage>
        <taxon>Bacteria</taxon>
        <taxon>Bacillati</taxon>
        <taxon>Bacillota</taxon>
        <taxon>Bacilli</taxon>
        <taxon>Lactobacillales</taxon>
        <taxon>Lactobacillaceae</taxon>
        <taxon>Latilactobacillus</taxon>
    </lineage>
</organism>
<evidence type="ECO:0000313" key="4">
    <source>
        <dbReference type="EMBL" id="WGI19790.1"/>
    </source>
</evidence>
<sequence>MKKTMISTTLFSLLATTTLLSAGQIQAAPTEVEKQTTDAAVVFTEKSNPLVITAVPDFHFGSHEIDRSADKDLAAVESGSHIGTANTLATSNVVSIQDDRSQAKLDGWDLQVAQTDFANAGTTDASDADASDVLTGVNIWFKTPNVTIDGANKGDAALPTTSDQTVQVNDQASTFMKGGATSFGSVAATLGTAPTSGTDSDAIFLHVPKTVNPTDKAHYQSDITWTLIASPNS</sequence>
<feature type="domain" description="WxL" evidence="2">
    <location>
        <begin position="42"/>
        <end position="231"/>
    </location>
</feature>
<evidence type="ECO:0000256" key="1">
    <source>
        <dbReference type="SAM" id="SignalP"/>
    </source>
</evidence>
<keyword evidence="1" id="KW-0732">Signal</keyword>
<dbReference type="Pfam" id="PF13731">
    <property type="entry name" value="WxL"/>
    <property type="match status" value="1"/>
</dbReference>
<protein>
    <submittedName>
        <fullName evidence="4">WxL domain-containing protein</fullName>
    </submittedName>
</protein>
<dbReference type="RefSeq" id="WP_011374320.1">
    <property type="nucleotide sequence ID" value="NZ_AP017931.1"/>
</dbReference>
<evidence type="ECO:0000313" key="3">
    <source>
        <dbReference type="EMBL" id="SPE21179.1"/>
    </source>
</evidence>
<dbReference type="Proteomes" id="UP001179858">
    <property type="component" value="Chromosome"/>
</dbReference>
<reference evidence="4" key="2">
    <citation type="submission" date="2023-04" db="EMBL/GenBank/DDBJ databases">
        <title>Novel strain of Lactilactobacillus sakei and use thereof.</title>
        <authorList>
            <person name="Kim S.Y."/>
        </authorList>
    </citation>
    <scope>NUCLEOTIDE SEQUENCE</scope>
    <source>
        <strain evidence="4">HUP1</strain>
    </source>
</reference>
<accession>A0AAE8LVW0</accession>
<evidence type="ECO:0000313" key="5">
    <source>
        <dbReference type="Proteomes" id="UP000239650"/>
    </source>
</evidence>
<gene>
    <name evidence="3" type="ORF">LAS9267_01170</name>
    <name evidence="4" type="ORF">QBD03_03510</name>
</gene>
<name>A0AAE8LVW0_LATSK</name>
<reference evidence="3 5" key="1">
    <citation type="submission" date="2018-02" db="EMBL/GenBank/DDBJ databases">
        <authorList>
            <person name="Rodrigo-Torres L."/>
            <person name="Arahal R. D."/>
            <person name="Lucena T."/>
        </authorList>
    </citation>
    <scope>NUCLEOTIDE SEQUENCE [LARGE SCALE GENOMIC DNA]</scope>
    <source>
        <strain evidence="3 5">CECT 9267</strain>
    </source>
</reference>
<feature type="chain" id="PRO_5041855272" evidence="1">
    <location>
        <begin position="28"/>
        <end position="233"/>
    </location>
</feature>
<proteinExistence type="predicted"/>
<dbReference type="AlphaFoldDB" id="A0AAE8LVW0"/>